<dbReference type="eggNOG" id="COG0628">
    <property type="taxonomic scope" value="Bacteria"/>
</dbReference>
<gene>
    <name evidence="3" type="ORF">HFN_0327</name>
</gene>
<proteinExistence type="predicted"/>
<evidence type="ECO:0000256" key="2">
    <source>
        <dbReference type="SAM" id="Phobius"/>
    </source>
</evidence>
<feature type="coiled-coil region" evidence="1">
    <location>
        <begin position="7"/>
        <end position="58"/>
    </location>
</feature>
<keyword evidence="2" id="KW-0812">Transmembrane</keyword>
<name>T1D1T1_9HELI</name>
<dbReference type="STRING" id="1325130.HFN_0327"/>
<evidence type="ECO:0000313" key="4">
    <source>
        <dbReference type="Proteomes" id="UP000018143"/>
    </source>
</evidence>
<dbReference type="AlphaFoldDB" id="T1D1T1"/>
<dbReference type="Proteomes" id="UP000018143">
    <property type="component" value="Unassembled WGS sequence"/>
</dbReference>
<dbReference type="RefSeq" id="WP_023948393.1">
    <property type="nucleotide sequence ID" value="NZ_BASD01000018.1"/>
</dbReference>
<feature type="transmembrane region" description="Helical" evidence="2">
    <location>
        <begin position="464"/>
        <end position="484"/>
    </location>
</feature>
<feature type="transmembrane region" description="Helical" evidence="2">
    <location>
        <begin position="413"/>
        <end position="432"/>
    </location>
</feature>
<organism evidence="3 4">
    <name type="scientific">Helicobacter fennelliae MRY12-0050</name>
    <dbReference type="NCBI Taxonomy" id="1325130"/>
    <lineage>
        <taxon>Bacteria</taxon>
        <taxon>Pseudomonadati</taxon>
        <taxon>Campylobacterota</taxon>
        <taxon>Epsilonproteobacteria</taxon>
        <taxon>Campylobacterales</taxon>
        <taxon>Helicobacteraceae</taxon>
        <taxon>Helicobacter</taxon>
    </lineage>
</organism>
<evidence type="ECO:0000256" key="1">
    <source>
        <dbReference type="SAM" id="Coils"/>
    </source>
</evidence>
<keyword evidence="1" id="KW-0175">Coiled coil</keyword>
<comment type="caution">
    <text evidence="3">The sequence shown here is derived from an EMBL/GenBank/DDBJ whole genome shotgun (WGS) entry which is preliminary data.</text>
</comment>
<keyword evidence="2" id="KW-1133">Transmembrane helix</keyword>
<evidence type="ECO:0000313" key="3">
    <source>
        <dbReference type="EMBL" id="GAD19196.1"/>
    </source>
</evidence>
<reference evidence="3 4" key="1">
    <citation type="journal article" date="2013" name="Genome Announc.">
        <title>Draft Genome Sequence of Helicobacter fennelliae Strain MRY12-0050, Isolated from a Bacteremia Patient.</title>
        <authorList>
            <person name="Rimbara E."/>
            <person name="Matsui M."/>
            <person name="Mori S."/>
            <person name="Suzuki S."/>
            <person name="Suzuki M."/>
            <person name="Kim H."/>
            <person name="Sekizuka T."/>
            <person name="Kuroda M."/>
            <person name="Shibayama K."/>
        </authorList>
    </citation>
    <scope>NUCLEOTIDE SEQUENCE [LARGE SCALE GENOMIC DNA]</scope>
    <source>
        <strain evidence="3 4">MRY12-0050</strain>
    </source>
</reference>
<sequence>MQKEQENFYLNEDFESLENELEILSKEQVLRIEINEGLEIALQDLQNLKDKIPQEQTQGLFEQCTKSAMDAVTGHFGFAAVVLGSQDGGNVNTTHNARAGIYASDKERNAYENREKYDSRLYHGETSYKKVNKQQSELKKKGELTDYMTGKKISPNEETALDHIVAAKTVHDDRGRVLAEADGAKLVNTESNLKMTDRRLNSMKQDKSAIEFLGYRDNRQKELERNLAKRGYLTESELNEQKKLDKQMEILDDDFVKTYEKEKKRIDKEIDKAYYISTKPYKEVLLTGAKDSVKMAVYSAFGVVLKDFITAMMQELKITYKEFGNESLKEIFTRFKDRLVAVWEDIKAKWKDIFSGSIEAGLQAFFSNLVVFIINTIFTTLKKLVQIIRAGFTSLWSAVKALCDKDTPKEDRVYAAAQIFVTGMIASVSMLASETIKTWLLAIPGLNAVLSLPIPFTGESIAEALSLCISAAGGAVLSTIALYYMDKLRNQGKIANMQVQMVAQSGVVVEYQVARSYFSVLDGFRFLSFAIEDSMRVIQKTQERINLSNQKAEDSLNDLDGYAKP</sequence>
<dbReference type="EMBL" id="BASD01000018">
    <property type="protein sequence ID" value="GAD19196.1"/>
    <property type="molecule type" value="Genomic_DNA"/>
</dbReference>
<accession>T1D1T1</accession>
<keyword evidence="4" id="KW-1185">Reference proteome</keyword>
<keyword evidence="2" id="KW-0472">Membrane</keyword>
<protein>
    <submittedName>
        <fullName evidence="3">Uncharacterized protein</fullName>
    </submittedName>
</protein>